<comment type="subcellular location">
    <subcellularLocation>
        <location evidence="2">Membrane</location>
        <topology evidence="2">Multi-pass membrane protein</topology>
    </subcellularLocation>
</comment>
<keyword evidence="6" id="KW-0479">Metal-binding</keyword>
<name>A0A4Q7UR84_PSEST</name>
<dbReference type="InterPro" id="IPR013130">
    <property type="entry name" value="Fe3_Rdtase_TM_dom"/>
</dbReference>
<evidence type="ECO:0000256" key="10">
    <source>
        <dbReference type="ARBA" id="ARBA00023004"/>
    </source>
</evidence>
<comment type="caution">
    <text evidence="15">The sequence shown here is derived from an EMBL/GenBank/DDBJ whole genome shotgun (WGS) entry which is preliminary data.</text>
</comment>
<protein>
    <submittedName>
        <fullName evidence="15">Putative ferric reductase</fullName>
    </submittedName>
</protein>
<evidence type="ECO:0000256" key="8">
    <source>
        <dbReference type="ARBA" id="ARBA00022989"/>
    </source>
</evidence>
<feature type="transmembrane region" description="Helical" evidence="13">
    <location>
        <begin position="28"/>
        <end position="47"/>
    </location>
</feature>
<dbReference type="Pfam" id="PF00175">
    <property type="entry name" value="NAD_binding_1"/>
    <property type="match status" value="1"/>
</dbReference>
<keyword evidence="7" id="KW-0274">FAD</keyword>
<dbReference type="Pfam" id="PF01794">
    <property type="entry name" value="Ferric_reduct"/>
    <property type="match status" value="1"/>
</dbReference>
<keyword evidence="10" id="KW-0408">Iron</keyword>
<dbReference type="PANTHER" id="PTHR47354">
    <property type="entry name" value="NADH OXIDOREDUCTASE HCR"/>
    <property type="match status" value="1"/>
</dbReference>
<keyword evidence="16" id="KW-1185">Reference proteome</keyword>
<evidence type="ECO:0000256" key="4">
    <source>
        <dbReference type="ARBA" id="ARBA00022692"/>
    </source>
</evidence>
<organism evidence="15 16">
    <name type="scientific">Pseudonocardia sediminis</name>
    <dbReference type="NCBI Taxonomy" id="1397368"/>
    <lineage>
        <taxon>Bacteria</taxon>
        <taxon>Bacillati</taxon>
        <taxon>Actinomycetota</taxon>
        <taxon>Actinomycetes</taxon>
        <taxon>Pseudonocardiales</taxon>
        <taxon>Pseudonocardiaceae</taxon>
        <taxon>Pseudonocardia</taxon>
    </lineage>
</organism>
<evidence type="ECO:0000256" key="1">
    <source>
        <dbReference type="ARBA" id="ARBA00001974"/>
    </source>
</evidence>
<keyword evidence="8 13" id="KW-1133">Transmembrane helix</keyword>
<keyword evidence="9" id="KW-0560">Oxidoreductase</keyword>
<evidence type="ECO:0000256" key="12">
    <source>
        <dbReference type="ARBA" id="ARBA00023136"/>
    </source>
</evidence>
<dbReference type="SUPFAM" id="SSF52343">
    <property type="entry name" value="Ferredoxin reductase-like, C-terminal NADP-linked domain"/>
    <property type="match status" value="1"/>
</dbReference>
<dbReference type="GO" id="GO:0051537">
    <property type="term" value="F:2 iron, 2 sulfur cluster binding"/>
    <property type="evidence" value="ECO:0007669"/>
    <property type="project" value="UniProtKB-KW"/>
</dbReference>
<dbReference type="InterPro" id="IPR001433">
    <property type="entry name" value="OxRdtase_FAD/NAD-bd"/>
</dbReference>
<dbReference type="Proteomes" id="UP000291591">
    <property type="component" value="Unassembled WGS sequence"/>
</dbReference>
<dbReference type="SUPFAM" id="SSF63380">
    <property type="entry name" value="Riboflavin synthase domain-like"/>
    <property type="match status" value="1"/>
</dbReference>
<evidence type="ECO:0000256" key="5">
    <source>
        <dbReference type="ARBA" id="ARBA00022714"/>
    </source>
</evidence>
<reference evidence="15 16" key="1">
    <citation type="submission" date="2019-02" db="EMBL/GenBank/DDBJ databases">
        <title>Sequencing the genomes of 1000 actinobacteria strains.</title>
        <authorList>
            <person name="Klenk H.-P."/>
        </authorList>
    </citation>
    <scope>NUCLEOTIDE SEQUENCE [LARGE SCALE GENOMIC DNA]</scope>
    <source>
        <strain evidence="15 16">DSM 45779</strain>
    </source>
</reference>
<keyword evidence="5" id="KW-0001">2Fe-2S</keyword>
<evidence type="ECO:0000313" key="15">
    <source>
        <dbReference type="EMBL" id="RZT83484.1"/>
    </source>
</evidence>
<dbReference type="CDD" id="cd06198">
    <property type="entry name" value="FNR_like_3"/>
    <property type="match status" value="1"/>
</dbReference>
<evidence type="ECO:0000256" key="9">
    <source>
        <dbReference type="ARBA" id="ARBA00023002"/>
    </source>
</evidence>
<dbReference type="GO" id="GO:0016020">
    <property type="term" value="C:membrane"/>
    <property type="evidence" value="ECO:0007669"/>
    <property type="project" value="UniProtKB-SubCell"/>
</dbReference>
<dbReference type="GO" id="GO:0046872">
    <property type="term" value="F:metal ion binding"/>
    <property type="evidence" value="ECO:0007669"/>
    <property type="project" value="UniProtKB-KW"/>
</dbReference>
<dbReference type="PRINTS" id="PR00410">
    <property type="entry name" value="PHEHYDRXLASE"/>
</dbReference>
<feature type="transmembrane region" description="Helical" evidence="13">
    <location>
        <begin position="68"/>
        <end position="86"/>
    </location>
</feature>
<evidence type="ECO:0000256" key="7">
    <source>
        <dbReference type="ARBA" id="ARBA00022827"/>
    </source>
</evidence>
<dbReference type="InterPro" id="IPR039261">
    <property type="entry name" value="FNR_nucleotide-bd"/>
</dbReference>
<evidence type="ECO:0000256" key="11">
    <source>
        <dbReference type="ARBA" id="ARBA00023014"/>
    </source>
</evidence>
<dbReference type="InterPro" id="IPR017938">
    <property type="entry name" value="Riboflavin_synthase-like_b-brl"/>
</dbReference>
<gene>
    <name evidence="15" type="ORF">EV383_0289</name>
</gene>
<dbReference type="GO" id="GO:0016491">
    <property type="term" value="F:oxidoreductase activity"/>
    <property type="evidence" value="ECO:0007669"/>
    <property type="project" value="UniProtKB-KW"/>
</dbReference>
<keyword evidence="4 13" id="KW-0812">Transmembrane</keyword>
<dbReference type="PANTHER" id="PTHR47354:SF6">
    <property type="entry name" value="NADH OXIDOREDUCTASE HCR"/>
    <property type="match status" value="1"/>
</dbReference>
<evidence type="ECO:0000256" key="2">
    <source>
        <dbReference type="ARBA" id="ARBA00004141"/>
    </source>
</evidence>
<evidence type="ECO:0000256" key="13">
    <source>
        <dbReference type="SAM" id="Phobius"/>
    </source>
</evidence>
<sequence length="429" mass="46547">MVLVAVLAGPALLWLLRSGPQPLWRQLSVVTGLLALSAMVVAATLPSRVRSLSRALGLETLLALHRQLGVLAGALVAAHLATVIAADPTRVTLLDPLVAPARGIAATGASIALTVLLVLALRRSRHRGTHEVWRWLHLLLAAAVLGASALHVLWLGHVVADAVLGPVLAGLGVLLLAVLVSRWLMRAVFDQRSEFRVQEVRTESPTVSTLVLARRGRHSGGGTWFRPGQFAWLRLERHAVEEHPFTIASSAQDTGRVEFTVRHTGDFAGRLRDLPPGEPVWLDGPYGAFTTDGVPGTGLVLIAGGVGITPMMSMLRTAADRGDRRPYRLVVHARDRADLLFRAELAQLRTRLDLRVTEVLRRPALDWDGATGPIDTSLLAATLIDLDDPHRRVDYFVCGNPRLVTDVLDTLTALGVPENRVHTEQFHHV</sequence>
<dbReference type="PROSITE" id="PS51384">
    <property type="entry name" value="FAD_FR"/>
    <property type="match status" value="1"/>
</dbReference>
<dbReference type="EMBL" id="SHKL01000001">
    <property type="protein sequence ID" value="RZT83484.1"/>
    <property type="molecule type" value="Genomic_DNA"/>
</dbReference>
<feature type="transmembrane region" description="Helical" evidence="13">
    <location>
        <begin position="162"/>
        <end position="185"/>
    </location>
</feature>
<proteinExistence type="predicted"/>
<dbReference type="AlphaFoldDB" id="A0A4Q7UR84"/>
<keyword evidence="3" id="KW-0285">Flavoprotein</keyword>
<dbReference type="Gene3D" id="3.40.50.80">
    <property type="entry name" value="Nucleotide-binding domain of ferredoxin-NADP reductase (FNR) module"/>
    <property type="match status" value="1"/>
</dbReference>
<feature type="transmembrane region" description="Helical" evidence="13">
    <location>
        <begin position="133"/>
        <end position="156"/>
    </location>
</feature>
<evidence type="ECO:0000256" key="6">
    <source>
        <dbReference type="ARBA" id="ARBA00022723"/>
    </source>
</evidence>
<feature type="domain" description="FAD-binding FR-type" evidence="14">
    <location>
        <begin position="190"/>
        <end position="292"/>
    </location>
</feature>
<evidence type="ECO:0000313" key="16">
    <source>
        <dbReference type="Proteomes" id="UP000291591"/>
    </source>
</evidence>
<keyword evidence="12 13" id="KW-0472">Membrane</keyword>
<feature type="transmembrane region" description="Helical" evidence="13">
    <location>
        <begin position="98"/>
        <end position="121"/>
    </location>
</feature>
<dbReference type="InterPro" id="IPR050415">
    <property type="entry name" value="MRET"/>
</dbReference>
<accession>A0A4Q7UR84</accession>
<dbReference type="InterPro" id="IPR017927">
    <property type="entry name" value="FAD-bd_FR_type"/>
</dbReference>
<comment type="cofactor">
    <cofactor evidence="1">
        <name>FAD</name>
        <dbReference type="ChEBI" id="CHEBI:57692"/>
    </cofactor>
</comment>
<keyword evidence="11" id="KW-0411">Iron-sulfur</keyword>
<evidence type="ECO:0000259" key="14">
    <source>
        <dbReference type="PROSITE" id="PS51384"/>
    </source>
</evidence>
<evidence type="ECO:0000256" key="3">
    <source>
        <dbReference type="ARBA" id="ARBA00022630"/>
    </source>
</evidence>
<dbReference type="Gene3D" id="2.40.30.10">
    <property type="entry name" value="Translation factors"/>
    <property type="match status" value="1"/>
</dbReference>